<protein>
    <submittedName>
        <fullName evidence="2">Uncharacterized protein</fullName>
    </submittedName>
</protein>
<sequence length="155" mass="16946">MGIRGSGEMGRWGDGEVGRFLNTVSPSPHLKNISAKIKLPFQAVLAFSVEVSSGEALRRVAVLLGMRSLLRSNSASLLFAIAFTFVVNVVVFINNIKTLVTNALMFSMDGMMSINNVKTLVTNVLMFSMDGLALINKEDKGDKKDKEDKGENLYQ</sequence>
<organism evidence="2 3">
    <name type="scientific">Fischerella muscicola CCMEE 5323</name>
    <dbReference type="NCBI Taxonomy" id="2019572"/>
    <lineage>
        <taxon>Bacteria</taxon>
        <taxon>Bacillati</taxon>
        <taxon>Cyanobacteriota</taxon>
        <taxon>Cyanophyceae</taxon>
        <taxon>Nostocales</taxon>
        <taxon>Hapalosiphonaceae</taxon>
        <taxon>Fischerella</taxon>
    </lineage>
</organism>
<evidence type="ECO:0000313" key="2">
    <source>
        <dbReference type="EMBL" id="PLZ86386.1"/>
    </source>
</evidence>
<dbReference type="Proteomes" id="UP000235036">
    <property type="component" value="Unassembled WGS sequence"/>
</dbReference>
<keyword evidence="3" id="KW-1185">Reference proteome</keyword>
<evidence type="ECO:0000256" key="1">
    <source>
        <dbReference type="SAM" id="Phobius"/>
    </source>
</evidence>
<evidence type="ECO:0000313" key="3">
    <source>
        <dbReference type="Proteomes" id="UP000235036"/>
    </source>
</evidence>
<reference evidence="2 3" key="1">
    <citation type="submission" date="2017-08" db="EMBL/GenBank/DDBJ databases">
        <title>Genomes of Fischerella (Mastigocladus) sp. strains.</title>
        <authorList>
            <person name="Miller S.R."/>
        </authorList>
    </citation>
    <scope>NUCLEOTIDE SEQUENCE [LARGE SCALE GENOMIC DNA]</scope>
    <source>
        <strain evidence="2 3">CCMEE 5323</strain>
    </source>
</reference>
<gene>
    <name evidence="2" type="ORF">CEN44_20070</name>
</gene>
<comment type="caution">
    <text evidence="2">The sequence shown here is derived from an EMBL/GenBank/DDBJ whole genome shotgun (WGS) entry which is preliminary data.</text>
</comment>
<keyword evidence="1" id="KW-0812">Transmembrane</keyword>
<keyword evidence="1" id="KW-0472">Membrane</keyword>
<name>A0A2N6JZ09_FISMU</name>
<proteinExistence type="predicted"/>
<dbReference type="EMBL" id="NRQW01000465">
    <property type="protein sequence ID" value="PLZ86386.1"/>
    <property type="molecule type" value="Genomic_DNA"/>
</dbReference>
<keyword evidence="1" id="KW-1133">Transmembrane helix</keyword>
<accession>A0A2N6JZ09</accession>
<dbReference type="AlphaFoldDB" id="A0A2N6JZ09"/>
<feature type="transmembrane region" description="Helical" evidence="1">
    <location>
        <begin position="75"/>
        <end position="96"/>
    </location>
</feature>